<name>A0A4Y3PNA6_BREPA</name>
<proteinExistence type="predicted"/>
<comment type="caution">
    <text evidence="2">The sequence shown here is derived from an EMBL/GenBank/DDBJ whole genome shotgun (WGS) entry which is preliminary data.</text>
</comment>
<evidence type="ECO:0008006" key="4">
    <source>
        <dbReference type="Google" id="ProtNLM"/>
    </source>
</evidence>
<dbReference type="Pfam" id="PF11167">
    <property type="entry name" value="DUF2953"/>
    <property type="match status" value="1"/>
</dbReference>
<organism evidence="2 3">
    <name type="scientific">Brevibacillus parabrevis</name>
    <dbReference type="NCBI Taxonomy" id="54914"/>
    <lineage>
        <taxon>Bacteria</taxon>
        <taxon>Bacillati</taxon>
        <taxon>Bacillota</taxon>
        <taxon>Bacilli</taxon>
        <taxon>Bacillales</taxon>
        <taxon>Paenibacillaceae</taxon>
        <taxon>Brevibacillus</taxon>
    </lineage>
</organism>
<gene>
    <name evidence="2" type="ORF">BPA01_39350</name>
</gene>
<keyword evidence="1" id="KW-1133">Transmembrane helix</keyword>
<keyword evidence="1" id="KW-0812">Transmembrane</keyword>
<dbReference type="Proteomes" id="UP000316882">
    <property type="component" value="Unassembled WGS sequence"/>
</dbReference>
<protein>
    <recommendedName>
        <fullName evidence="4">DUF2953 domain-containing protein</fullName>
    </recommendedName>
</protein>
<evidence type="ECO:0000256" key="1">
    <source>
        <dbReference type="SAM" id="Phobius"/>
    </source>
</evidence>
<keyword evidence="3" id="KW-1185">Reference proteome</keyword>
<dbReference type="RefSeq" id="WP_122964766.1">
    <property type="nucleotide sequence ID" value="NZ_BJMH01000022.1"/>
</dbReference>
<keyword evidence="1" id="KW-0472">Membrane</keyword>
<dbReference type="AlphaFoldDB" id="A0A4Y3PNA6"/>
<reference evidence="2 3" key="1">
    <citation type="submission" date="2019-06" db="EMBL/GenBank/DDBJ databases">
        <title>Whole genome shotgun sequence of Brevibacillus parabrevis NBRC 12334.</title>
        <authorList>
            <person name="Hosoyama A."/>
            <person name="Uohara A."/>
            <person name="Ohji S."/>
            <person name="Ichikawa N."/>
        </authorList>
    </citation>
    <scope>NUCLEOTIDE SEQUENCE [LARGE SCALE GENOMIC DNA]</scope>
    <source>
        <strain evidence="2 3">NBRC 12334</strain>
    </source>
</reference>
<evidence type="ECO:0000313" key="2">
    <source>
        <dbReference type="EMBL" id="GEB34355.1"/>
    </source>
</evidence>
<dbReference type="InterPro" id="IPR021338">
    <property type="entry name" value="DUF2953"/>
</dbReference>
<dbReference type="EMBL" id="BJMH01000022">
    <property type="protein sequence ID" value="GEB34355.1"/>
    <property type="molecule type" value="Genomic_DNA"/>
</dbReference>
<accession>A0A4Y3PNA6</accession>
<dbReference type="STRING" id="54914.AV540_22765"/>
<sequence>MWAWVFLGLLVLLLLLVMTPVKISCYYHRKEEDDQLEVELEAWHGLFSRKYELPILLFKVSPAGPELVAKVETIEQGSKVQEKIKDFTRRQVKRWYHNYRELVDRVRDLLPLIRDLCKQIHCTKLEWHTLLGTGQAAETGAITGVIWGVKSLIVGVLSHSISLRTMPAMSVQPVWNDAVIQTTFRCVFRFYLGHFLFSLLKIAWRIRKTGQRKWHTSPSQA</sequence>
<feature type="transmembrane region" description="Helical" evidence="1">
    <location>
        <begin position="187"/>
        <end position="204"/>
    </location>
</feature>
<evidence type="ECO:0000313" key="3">
    <source>
        <dbReference type="Proteomes" id="UP000316882"/>
    </source>
</evidence>